<keyword evidence="4" id="KW-1185">Reference proteome</keyword>
<evidence type="ECO:0000256" key="1">
    <source>
        <dbReference type="SAM" id="MobiDB-lite"/>
    </source>
</evidence>
<evidence type="ECO:0000313" key="3">
    <source>
        <dbReference type="EnsemblPlants" id="OB11G26040.1"/>
    </source>
</evidence>
<protein>
    <recommendedName>
        <fullName evidence="2">DUF3615 domain-containing protein</fullName>
    </recommendedName>
</protein>
<feature type="domain" description="DUF3615" evidence="2">
    <location>
        <begin position="140"/>
        <end position="239"/>
    </location>
</feature>
<dbReference type="OMA" id="MEAVCEF"/>
<dbReference type="EnsemblPlants" id="OB11G26040.1">
    <property type="protein sequence ID" value="OB11G26040.1"/>
    <property type="gene ID" value="OB11G26040"/>
</dbReference>
<name>J3N9W8_ORYBR</name>
<dbReference type="HOGENOM" id="CLU_035562_3_0_1"/>
<dbReference type="Gramene" id="OB11G26040.1">
    <property type="protein sequence ID" value="OB11G26040.1"/>
    <property type="gene ID" value="OB11G26040"/>
</dbReference>
<evidence type="ECO:0000313" key="4">
    <source>
        <dbReference type="Proteomes" id="UP000006038"/>
    </source>
</evidence>
<dbReference type="Pfam" id="PF12274">
    <property type="entry name" value="DUF3615"/>
    <property type="match status" value="1"/>
</dbReference>
<dbReference type="Proteomes" id="UP000006038">
    <property type="component" value="Chromosome 11"/>
</dbReference>
<reference evidence="3" key="2">
    <citation type="submission" date="2013-04" db="UniProtKB">
        <authorList>
            <consortium name="EnsemblPlants"/>
        </authorList>
    </citation>
    <scope>IDENTIFICATION</scope>
</reference>
<proteinExistence type="predicted"/>
<feature type="region of interest" description="Disordered" evidence="1">
    <location>
        <begin position="16"/>
        <end position="47"/>
    </location>
</feature>
<dbReference type="PANTHER" id="PTHR33326">
    <property type="entry name" value="OS05G0543800 PROTEIN"/>
    <property type="match status" value="1"/>
</dbReference>
<organism evidence="3">
    <name type="scientific">Oryza brachyantha</name>
    <name type="common">malo sina</name>
    <dbReference type="NCBI Taxonomy" id="4533"/>
    <lineage>
        <taxon>Eukaryota</taxon>
        <taxon>Viridiplantae</taxon>
        <taxon>Streptophyta</taxon>
        <taxon>Embryophyta</taxon>
        <taxon>Tracheophyta</taxon>
        <taxon>Spermatophyta</taxon>
        <taxon>Magnoliopsida</taxon>
        <taxon>Liliopsida</taxon>
        <taxon>Poales</taxon>
        <taxon>Poaceae</taxon>
        <taxon>BOP clade</taxon>
        <taxon>Oryzoideae</taxon>
        <taxon>Oryzeae</taxon>
        <taxon>Oryzinae</taxon>
        <taxon>Oryza</taxon>
    </lineage>
</organism>
<dbReference type="AlphaFoldDB" id="J3N9W8"/>
<dbReference type="InterPro" id="IPR022059">
    <property type="entry name" value="DUF3615"/>
</dbReference>
<evidence type="ECO:0000259" key="2">
    <source>
        <dbReference type="Pfam" id="PF12274"/>
    </source>
</evidence>
<accession>J3N9W8</accession>
<reference evidence="3" key="1">
    <citation type="journal article" date="2013" name="Nat. Commun.">
        <title>Whole-genome sequencing of Oryza brachyantha reveals mechanisms underlying Oryza genome evolution.</title>
        <authorList>
            <person name="Chen J."/>
            <person name="Huang Q."/>
            <person name="Gao D."/>
            <person name="Wang J."/>
            <person name="Lang Y."/>
            <person name="Liu T."/>
            <person name="Li B."/>
            <person name="Bai Z."/>
            <person name="Luis Goicoechea J."/>
            <person name="Liang C."/>
            <person name="Chen C."/>
            <person name="Zhang W."/>
            <person name="Sun S."/>
            <person name="Liao Y."/>
            <person name="Zhang X."/>
            <person name="Yang L."/>
            <person name="Song C."/>
            <person name="Wang M."/>
            <person name="Shi J."/>
            <person name="Liu G."/>
            <person name="Liu J."/>
            <person name="Zhou H."/>
            <person name="Zhou W."/>
            <person name="Yu Q."/>
            <person name="An N."/>
            <person name="Chen Y."/>
            <person name="Cai Q."/>
            <person name="Wang B."/>
            <person name="Liu B."/>
            <person name="Min J."/>
            <person name="Huang Y."/>
            <person name="Wu H."/>
            <person name="Li Z."/>
            <person name="Zhang Y."/>
            <person name="Yin Y."/>
            <person name="Song W."/>
            <person name="Jiang J."/>
            <person name="Jackson S.A."/>
            <person name="Wing R.A."/>
            <person name="Wang J."/>
            <person name="Chen M."/>
        </authorList>
    </citation>
    <scope>NUCLEOTIDE SEQUENCE [LARGE SCALE GENOMIC DNA]</scope>
    <source>
        <strain evidence="3">cv. IRGC 101232</strain>
    </source>
</reference>
<sequence>MADYWQSVRRVSATAACRGRKMRQRKGSAGPDSTFAKPSAHKEASQPLSEWLQELEDYLRENTINSLEEFFEYMRPPQGYPSPETKVVEDEAMTHQQSSQERSILAPEHAQLDPAEGQYADDSDKEIAQNGMKWMSEEAMVAFQKYIAETDDLKGYDYRFDELLLQCFTVEHYYKIFHHFNFTVKMKVASATEWTSKLYFAEVHEMLGEKIYFCSPLEPDENGNCFACKNQGMDDLKHPIVGVFDRGSPDLSFPYTYSSGSDDEAWL</sequence>
<dbReference type="PANTHER" id="PTHR33326:SF38">
    <property type="entry name" value="EXPRESSED PROTEIN"/>
    <property type="match status" value="1"/>
</dbReference>